<evidence type="ECO:0000256" key="6">
    <source>
        <dbReference type="ARBA" id="ARBA00022525"/>
    </source>
</evidence>
<dbReference type="GO" id="GO:0006508">
    <property type="term" value="P:proteolysis"/>
    <property type="evidence" value="ECO:0007669"/>
    <property type="project" value="UniProtKB-KW"/>
</dbReference>
<comment type="similarity">
    <text evidence="4 14 15">Belongs to the peptidase S8 family.</text>
</comment>
<dbReference type="Pfam" id="PF19190">
    <property type="entry name" value="BACON_2"/>
    <property type="match status" value="2"/>
</dbReference>
<evidence type="ECO:0000259" key="21">
    <source>
        <dbReference type="Pfam" id="PF22148"/>
    </source>
</evidence>
<evidence type="ECO:0000256" key="8">
    <source>
        <dbReference type="ARBA" id="ARBA00022729"/>
    </source>
</evidence>
<dbReference type="InterPro" id="IPR013784">
    <property type="entry name" value="Carb-bd-like_fold"/>
</dbReference>
<evidence type="ECO:0000256" key="17">
    <source>
        <dbReference type="SAM" id="SignalP"/>
    </source>
</evidence>
<evidence type="ECO:0000256" key="14">
    <source>
        <dbReference type="PROSITE-ProRule" id="PRU01240"/>
    </source>
</evidence>
<evidence type="ECO:0000259" key="20">
    <source>
        <dbReference type="Pfam" id="PF19190"/>
    </source>
</evidence>
<evidence type="ECO:0000256" key="12">
    <source>
        <dbReference type="ARBA" id="ARBA00023069"/>
    </source>
</evidence>
<name>A0A975GM98_9BACT</name>
<dbReference type="InterPro" id="IPR022398">
    <property type="entry name" value="Peptidase_S8_His-AS"/>
</dbReference>
<dbReference type="Gene3D" id="2.60.40.1120">
    <property type="entry name" value="Carboxypeptidase-like, regulatory domain"/>
    <property type="match status" value="6"/>
</dbReference>
<dbReference type="SUPFAM" id="SSF49464">
    <property type="entry name" value="Carboxypeptidase regulatory domain-like"/>
    <property type="match status" value="7"/>
</dbReference>
<dbReference type="SUPFAM" id="SSF49452">
    <property type="entry name" value="Starch-binding domain-like"/>
    <property type="match status" value="3"/>
</dbReference>
<evidence type="ECO:0000256" key="4">
    <source>
        <dbReference type="ARBA" id="ARBA00011073"/>
    </source>
</evidence>
<evidence type="ECO:0000256" key="13">
    <source>
        <dbReference type="ARBA" id="ARBA00023273"/>
    </source>
</evidence>
<feature type="domain" description="BACON" evidence="20">
    <location>
        <begin position="1187"/>
        <end position="1271"/>
    </location>
</feature>
<dbReference type="InterPro" id="IPR024361">
    <property type="entry name" value="BACON"/>
</dbReference>
<dbReference type="SUPFAM" id="SSF52743">
    <property type="entry name" value="Subtilisin-like"/>
    <property type="match status" value="1"/>
</dbReference>
<evidence type="ECO:0000256" key="11">
    <source>
        <dbReference type="ARBA" id="ARBA00022837"/>
    </source>
</evidence>
<dbReference type="PANTHER" id="PTHR43399">
    <property type="entry name" value="SUBTILISIN-RELATED"/>
    <property type="match status" value="1"/>
</dbReference>
<dbReference type="InterPro" id="IPR028974">
    <property type="entry name" value="TSP_type-3_rpt"/>
</dbReference>
<keyword evidence="8 17" id="KW-0732">Signal</keyword>
<dbReference type="InterPro" id="IPR008969">
    <property type="entry name" value="CarboxyPept-like_regulatory"/>
</dbReference>
<organism evidence="23 24">
    <name type="scientific">Desulfonema magnum</name>
    <dbReference type="NCBI Taxonomy" id="45655"/>
    <lineage>
        <taxon>Bacteria</taxon>
        <taxon>Pseudomonadati</taxon>
        <taxon>Thermodesulfobacteriota</taxon>
        <taxon>Desulfobacteria</taxon>
        <taxon>Desulfobacterales</taxon>
        <taxon>Desulfococcaceae</taxon>
        <taxon>Desulfonema</taxon>
    </lineage>
</organism>
<dbReference type="InterPro" id="IPR018247">
    <property type="entry name" value="EF_Hand_1_Ca_BS"/>
</dbReference>
<evidence type="ECO:0000256" key="3">
    <source>
        <dbReference type="ARBA" id="ARBA00004613"/>
    </source>
</evidence>
<evidence type="ECO:0000256" key="15">
    <source>
        <dbReference type="RuleBase" id="RU003355"/>
    </source>
</evidence>
<dbReference type="PRINTS" id="PR00723">
    <property type="entry name" value="SUBTILISIN"/>
</dbReference>
<dbReference type="Pfam" id="PF13620">
    <property type="entry name" value="CarboxypepD_reg"/>
    <property type="match status" value="1"/>
</dbReference>
<feature type="compositionally biased region" description="Acidic residues" evidence="16">
    <location>
        <begin position="2041"/>
        <end position="2051"/>
    </location>
</feature>
<keyword evidence="13" id="KW-0966">Cell projection</keyword>
<keyword evidence="7 14" id="KW-0645">Protease</keyword>
<dbReference type="Gene3D" id="3.40.50.200">
    <property type="entry name" value="Peptidase S8/S53 domain"/>
    <property type="match status" value="1"/>
</dbReference>
<feature type="chain" id="PRO_5037663011" evidence="17">
    <location>
        <begin position="33"/>
        <end position="2143"/>
    </location>
</feature>
<keyword evidence="10 14" id="KW-0720">Serine protease</keyword>
<dbReference type="EMBL" id="CP061800">
    <property type="protein sequence ID" value="QTA86592.1"/>
    <property type="molecule type" value="Genomic_DNA"/>
</dbReference>
<dbReference type="Pfam" id="PF00082">
    <property type="entry name" value="Peptidase_S8"/>
    <property type="match status" value="1"/>
</dbReference>
<proteinExistence type="inferred from homology"/>
<dbReference type="Pfam" id="PF13004">
    <property type="entry name" value="BACON"/>
    <property type="match status" value="1"/>
</dbReference>
<keyword evidence="11" id="KW-0106">Calcium</keyword>
<dbReference type="PANTHER" id="PTHR43399:SF4">
    <property type="entry name" value="CELL WALL-ASSOCIATED PROTEASE"/>
    <property type="match status" value="1"/>
</dbReference>
<dbReference type="GO" id="GO:0005509">
    <property type="term" value="F:calcium ion binding"/>
    <property type="evidence" value="ECO:0007669"/>
    <property type="project" value="InterPro"/>
</dbReference>
<dbReference type="InterPro" id="IPR013783">
    <property type="entry name" value="Ig-like_fold"/>
</dbReference>
<dbReference type="PROSITE" id="PS00138">
    <property type="entry name" value="SUBTILASE_SER"/>
    <property type="match status" value="1"/>
</dbReference>
<feature type="domain" description="HYDIN/VesB/CFA65-like Ig-like" evidence="22">
    <location>
        <begin position="1906"/>
        <end position="1987"/>
    </location>
</feature>
<dbReference type="InterPro" id="IPR023828">
    <property type="entry name" value="Peptidase_S8_Ser-AS"/>
</dbReference>
<feature type="active site" description="Charge relay system" evidence="14">
    <location>
        <position position="1638"/>
    </location>
</feature>
<feature type="active site" description="Charge relay system" evidence="14">
    <location>
        <position position="1693"/>
    </location>
</feature>
<evidence type="ECO:0000313" key="23">
    <source>
        <dbReference type="EMBL" id="QTA86592.1"/>
    </source>
</evidence>
<feature type="signal peptide" evidence="17">
    <location>
        <begin position="1"/>
        <end position="32"/>
    </location>
</feature>
<accession>A0A975GM98</accession>
<dbReference type="InterPro" id="IPR023827">
    <property type="entry name" value="Peptidase_S8_Asp-AS"/>
</dbReference>
<dbReference type="Pfam" id="PF18884">
    <property type="entry name" value="TSP3_bac"/>
    <property type="match status" value="2"/>
</dbReference>
<dbReference type="InterPro" id="IPR034204">
    <property type="entry name" value="PfSUB1-like_cat_dom"/>
</dbReference>
<dbReference type="GO" id="GO:0005737">
    <property type="term" value="C:cytoplasm"/>
    <property type="evidence" value="ECO:0007669"/>
    <property type="project" value="UniProtKB-SubCell"/>
</dbReference>
<dbReference type="Gene3D" id="2.60.40.10">
    <property type="entry name" value="Immunoglobulins"/>
    <property type="match status" value="4"/>
</dbReference>
<dbReference type="PROSITE" id="PS51892">
    <property type="entry name" value="SUBTILASE"/>
    <property type="match status" value="1"/>
</dbReference>
<dbReference type="InterPro" id="IPR053879">
    <property type="entry name" value="HYDIN_VesB_CFA65-like_Ig"/>
</dbReference>
<dbReference type="InterPro" id="IPR054399">
    <property type="entry name" value="Fervidolysin-like_N_prodom"/>
</dbReference>
<feature type="region of interest" description="Disordered" evidence="16">
    <location>
        <begin position="1970"/>
        <end position="2053"/>
    </location>
</feature>
<dbReference type="RefSeq" id="WP_207682167.1">
    <property type="nucleotide sequence ID" value="NZ_CP061800.1"/>
</dbReference>
<evidence type="ECO:0000259" key="19">
    <source>
        <dbReference type="Pfam" id="PF13004"/>
    </source>
</evidence>
<keyword evidence="24" id="KW-1185">Reference proteome</keyword>
<keyword evidence="6" id="KW-0964">Secreted</keyword>
<sequence>MNRLKKSSTSIGMEALAFAVLMLTILTSAVQAQSTSGISGKITASDGQPIPSICVNASEDKYGAVWKGGGTSDENGNYSFEVPAGSYFVGTEVLCNSENIHLNFHNELWNGEDGTFDVEQAKAVTVVSEKITSDINFSLAEGGRISGKVTSKDGQPIAGMGLTARFECESFSPFMTETDENGDYVFVVPEGTYYVETWNGVQNYLGQWWNNGEGASECNKAEPVSVIKGQTTSDINFSPIEGGTISGKVTTKDGQPIANLEIGAYSNCDDVSKDIYYGCFTDENGNYSVTVSDGEYYLTAWTYNAPEYFMEWWDGGEGTTDCNDAEPITAKTGQTTSDINFSLAESSGVSGRITAVDGQPIANVCVYASDSERSWGAKTDEDGKYLIAEMPEGKYRIQTDSSCEIRQNYADKSWTGDGGVGNLDGGELVSVISGQTAGGINFVLERGGFIEGSIVSADNRPLKDICSVDVYDDEGARVGGHGADENGDYFVVAPPGSYYVCVNASCVQEASYVNECWNGEEGVPVPEEASPVNVTTGQTTPDINFSLNQGGRISGKVITADGEPVPNICVNATDSCGGQLQGGNVTDENGIYSFSVPEGIYFVNTDIFCGGGNTSSNLVDEFWNEAGQTVGCNGADSVTVAAGQITSDINFSLEEGGRISGKVITADGDPVPNICVNATDSCGGSLQGGNVTDENGIYSFSVPEGIYFVNTDISCGGGNTSSNLVDEFWNEAGQTVGCNGADSVTVAAGQTTSDINFSLEEGGWISGKITTANGQPLPNAHIGANETQCGGSVWFETGTDENGNYSVVVPEGDYYINTEVGCSLSNTSLNSAGEFWNGKEGTYKCSESVPVNVVKGEITPNIDFLLADGGRISGRVTTSDGQAVSNIYVYASKTGHWWGVEYTTDKDGYYCLIVPEGSCYVCTNNSWSESSLPLDYVNECWDGEDGVANANDAKLVNVIAGQTTPDINFSLEQGGVISGKVTSADGQPIPNVCVNASTGGQCGNVWQGGSVTDGNGNYSFAVPEGSHFIATDVACGNSNPPRNFVNEIWNGGNGTFHCPNAAPVDVKTGETTENINFSLEEGGIISGKVTSSDDQPIANIEIGTFTNCKDEYNSGFSDENGDYYVALPEGEYQLLAWTYNVPNYLREWWNIEDGASQCDEASSVEVKTGETTSDINFSLATGSSAILSVTPTSRQVSETGGTTRFSVANTDTVMMEWTASGNADWFSIEPSSGTNNGKITVNYDSNPDKARTGTITVTAPGAMNSPQTVELRQSPGFQPILSVIPPSGDLPETGGTATVEITNTGTGTMEWTASGNADWFSIDPSSGTDDGTITINYDANTDDIRVGKITVTAPEAVNSPQIVEIRQVSGFQPVLSVTPALQEIPETDGTTSFTVANTGTGTMEWTVSENADWLSVDPISGTNDGIITVSYDANSGEIRTGKITITATDTADSPQTVEVKQSSGLQPVISVIPESHDFGSLPVQTSSKRRSSQYLTSQMFSSEFEKPTPAIQIASEYIENQVIIKMKPGKRRSRGPIIQKSLNATAIAELPSIGAEVWEVPEDVEDVLTRYWNDPAVEYIEPNYIIRLNNATPDDPGFSELWGLNNTGQTSGQTDADIDAPEAWEIETGNEVVVAVIDSGVDYNHPDLATNMWKNPGEIPDNGIDDDGNDYVDDVYGYDFINGDSDPYDGDYHGTHCAGTIAAVGNNGIGITGVNWSAKIMALKAGRVTDAVRAIGYAVKMGAKITSNSWGIDEYSRSLHEAIQKANDAGQLFIAAAGNDGLDNDSSPHYPSSYTLDNIIAVASTDRHDHRSSFSNYGLTSVDLGAPGSAIYSTIPNGYRTISGTSMATPHVSGVASLIWSKYPWLTATQVKEAILSSVDPVADLQGKTVTGGRLNAYNALVRAGQNQQIFTVSNIGGDDLAIGQLSVSSADFYMQDDTCSGQTITPGESRTVKVFFKPKSTGMKTASLIIPSNDPDVPTLNVTLTGQGVTDDDDNDGMTNQFESQYGLNLNSADDASEDSDNDGLTNLEESELGTNPVQEDTDGDGMPDDYEFRYNLNPFNPFDAQSDSDGDGYTNFQEYRVGTAPSSYIVGEIDLGDAILGLKMLVGIDADTHYLDSDINGDGKITLSEVIYILQKASGMR</sequence>
<evidence type="ECO:0000256" key="10">
    <source>
        <dbReference type="ARBA" id="ARBA00022825"/>
    </source>
</evidence>
<feature type="domain" description="BACON" evidence="20">
    <location>
        <begin position="1375"/>
        <end position="1461"/>
    </location>
</feature>
<dbReference type="InterPro" id="IPR051048">
    <property type="entry name" value="Peptidase_S8/S53_subtilisin"/>
</dbReference>
<feature type="active site" description="Charge relay system" evidence="14">
    <location>
        <position position="1846"/>
    </location>
</feature>
<keyword evidence="12" id="KW-0969">Cilium</keyword>
<dbReference type="PROSITE" id="PS00137">
    <property type="entry name" value="SUBTILASE_HIS"/>
    <property type="match status" value="1"/>
</dbReference>
<gene>
    <name evidence="23" type="ORF">dnm_026160</name>
</gene>
<dbReference type="PROSITE" id="PS00136">
    <property type="entry name" value="SUBTILASE_ASP"/>
    <property type="match status" value="1"/>
</dbReference>
<feature type="compositionally biased region" description="Polar residues" evidence="16">
    <location>
        <begin position="1998"/>
        <end position="2011"/>
    </location>
</feature>
<evidence type="ECO:0000256" key="2">
    <source>
        <dbReference type="ARBA" id="ARBA00004496"/>
    </source>
</evidence>
<dbReference type="SUPFAM" id="SSF103647">
    <property type="entry name" value="TSP type-3 repeat"/>
    <property type="match status" value="1"/>
</dbReference>
<evidence type="ECO:0000256" key="9">
    <source>
        <dbReference type="ARBA" id="ARBA00022801"/>
    </source>
</evidence>
<dbReference type="InterPro" id="IPR059100">
    <property type="entry name" value="TSP3_bac"/>
</dbReference>
<dbReference type="CDD" id="cd14948">
    <property type="entry name" value="BACON"/>
    <property type="match status" value="3"/>
</dbReference>
<feature type="domain" description="Peptidase S8/S53" evidence="18">
    <location>
        <begin position="1629"/>
        <end position="1880"/>
    </location>
</feature>
<evidence type="ECO:0000256" key="5">
    <source>
        <dbReference type="ARBA" id="ARBA00022490"/>
    </source>
</evidence>
<evidence type="ECO:0000259" key="22">
    <source>
        <dbReference type="Pfam" id="PF22544"/>
    </source>
</evidence>
<comment type="subcellular location">
    <subcellularLocation>
        <location evidence="1">Cell projection</location>
        <location evidence="1">Cilium</location>
    </subcellularLocation>
    <subcellularLocation>
        <location evidence="2">Cytoplasm</location>
    </subcellularLocation>
    <subcellularLocation>
        <location evidence="3">Secreted</location>
    </subcellularLocation>
</comment>
<evidence type="ECO:0000313" key="24">
    <source>
        <dbReference type="Proteomes" id="UP000663722"/>
    </source>
</evidence>
<dbReference type="KEGG" id="dmm:dnm_026160"/>
<keyword evidence="9 14" id="KW-0378">Hydrolase</keyword>
<evidence type="ECO:0000256" key="1">
    <source>
        <dbReference type="ARBA" id="ARBA00004138"/>
    </source>
</evidence>
<evidence type="ECO:0000256" key="7">
    <source>
        <dbReference type="ARBA" id="ARBA00022670"/>
    </source>
</evidence>
<dbReference type="GO" id="GO:0004252">
    <property type="term" value="F:serine-type endopeptidase activity"/>
    <property type="evidence" value="ECO:0007669"/>
    <property type="project" value="UniProtKB-UniRule"/>
</dbReference>
<dbReference type="PROSITE" id="PS00018">
    <property type="entry name" value="EF_HAND_1"/>
    <property type="match status" value="1"/>
</dbReference>
<dbReference type="Pfam" id="PF22544">
    <property type="entry name" value="HYDIN_VesB_CFA65-like_Ig"/>
    <property type="match status" value="1"/>
</dbReference>
<feature type="domain" description="BACON" evidence="19">
    <location>
        <begin position="1310"/>
        <end position="1355"/>
    </location>
</feature>
<keyword evidence="5" id="KW-0963">Cytoplasm</keyword>
<feature type="domain" description="Fervidolysin-like N-terminal prodomain" evidence="21">
    <location>
        <begin position="1515"/>
        <end position="1583"/>
    </location>
</feature>
<dbReference type="InterPro" id="IPR000209">
    <property type="entry name" value="Peptidase_S8/S53_dom"/>
</dbReference>
<dbReference type="CDD" id="cd07473">
    <property type="entry name" value="Peptidases_S8_Subtilisin_like"/>
    <property type="match status" value="1"/>
</dbReference>
<dbReference type="Proteomes" id="UP000663722">
    <property type="component" value="Chromosome"/>
</dbReference>
<reference evidence="23" key="1">
    <citation type="journal article" date="2021" name="Microb. Physiol.">
        <title>Proteogenomic Insights into the Physiology of Marine, Sulfate-Reducing, Filamentous Desulfonema limicola and Desulfonema magnum.</title>
        <authorList>
            <person name="Schnaars V."/>
            <person name="Wohlbrand L."/>
            <person name="Scheve S."/>
            <person name="Hinrichs C."/>
            <person name="Reinhardt R."/>
            <person name="Rabus R."/>
        </authorList>
    </citation>
    <scope>NUCLEOTIDE SEQUENCE</scope>
    <source>
        <strain evidence="23">4be13</strain>
    </source>
</reference>
<evidence type="ECO:0000259" key="18">
    <source>
        <dbReference type="Pfam" id="PF00082"/>
    </source>
</evidence>
<dbReference type="GO" id="GO:0030246">
    <property type="term" value="F:carbohydrate binding"/>
    <property type="evidence" value="ECO:0007669"/>
    <property type="project" value="InterPro"/>
</dbReference>
<dbReference type="Pfam" id="PF22148">
    <property type="entry name" value="Fervidolysin_NPro-like"/>
    <property type="match status" value="1"/>
</dbReference>
<protein>
    <submittedName>
        <fullName evidence="23">Peptidase domains-containing protein</fullName>
    </submittedName>
</protein>
<dbReference type="InterPro" id="IPR015500">
    <property type="entry name" value="Peptidase_S8_subtilisin-rel"/>
</dbReference>
<evidence type="ECO:0000256" key="16">
    <source>
        <dbReference type="SAM" id="MobiDB-lite"/>
    </source>
</evidence>
<dbReference type="InterPro" id="IPR036852">
    <property type="entry name" value="Peptidase_S8/S53_dom_sf"/>
</dbReference>